<evidence type="ECO:0000313" key="3">
    <source>
        <dbReference type="Proteomes" id="UP001240236"/>
    </source>
</evidence>
<reference evidence="2 3" key="1">
    <citation type="submission" date="2023-07" db="EMBL/GenBank/DDBJ databases">
        <title>Sequencing the genomes of 1000 actinobacteria strains.</title>
        <authorList>
            <person name="Klenk H.-P."/>
        </authorList>
    </citation>
    <scope>NUCLEOTIDE SEQUENCE [LARGE SCALE GENOMIC DNA]</scope>
    <source>
        <strain evidence="2 3">DSM 44709</strain>
    </source>
</reference>
<organism evidence="2 3">
    <name type="scientific">Catenuloplanes indicus</name>
    <dbReference type="NCBI Taxonomy" id="137267"/>
    <lineage>
        <taxon>Bacteria</taxon>
        <taxon>Bacillati</taxon>
        <taxon>Actinomycetota</taxon>
        <taxon>Actinomycetes</taxon>
        <taxon>Micromonosporales</taxon>
        <taxon>Micromonosporaceae</taxon>
        <taxon>Catenuloplanes</taxon>
    </lineage>
</organism>
<comment type="caution">
    <text evidence="2">The sequence shown here is derived from an EMBL/GenBank/DDBJ whole genome shotgun (WGS) entry which is preliminary data.</text>
</comment>
<evidence type="ECO:0000313" key="2">
    <source>
        <dbReference type="EMBL" id="MDQ0366840.1"/>
    </source>
</evidence>
<sequence>MVALDELLAQTAADGAAPSLADLVRELPVDELSTTIRDSAAGPLGHLLCRAAIRTLDGDQGADRAAIDAILRGITRQRSLLTLSDTIDVLLDSGSFVGRFGKGLHDALMQGHAGAIDRQPLLAAGHLEGALRLAIVGAVRPFRVLDALDLSDVTQLDPEYAERLPRLIGAALDRWGDDDSVATPLRHDLDNLRDVPDAAADATFEYGLDLLRRAANEQATTALALLIEARGQMAAAIAAEEDRDDAALYAAGLDAIMAFTRADREMLATSRDTLSDLLNKREAWLRGLHIPAWRRPRQQAERAWTRLLLILDHAAEQLAAPVWLNVWEALAAILEAYELDREVIPVPGAGQAAGLEVMVRPRIEKTIAQQGQLLANLRHATEAAKGSDHPAINPAQLQTLLDRIDSLTERPADQRHTREPESSSEGDSPALARLIERAPSALARLGAEKALRLVQGVASDDILDLVEGIAYRDAFEAAPGPLVNVIYQTLQKDLETCIDYTGRTRQYFDQLNWELATFLAVRHDQQLVGEFAYLKPFKTGKAPGEKALQQDYFDWLQRGKLVGRVQLEVSNVATGRVDIQVGFGTTRFYIEVKRELDDATNSNLEKSYLIQAADYVGTNAALGQMVVLDLTNHSDGVRHLRETAWVTSHRPTGSSVDRYVVVGVVVGNRDTPRSYSN</sequence>
<name>A0AAE4AXB7_9ACTN</name>
<feature type="compositionally biased region" description="Basic and acidic residues" evidence="1">
    <location>
        <begin position="410"/>
        <end position="421"/>
    </location>
</feature>
<gene>
    <name evidence="2" type="ORF">J2S42_003509</name>
</gene>
<dbReference type="Proteomes" id="UP001240236">
    <property type="component" value="Unassembled WGS sequence"/>
</dbReference>
<evidence type="ECO:0000256" key="1">
    <source>
        <dbReference type="SAM" id="MobiDB-lite"/>
    </source>
</evidence>
<keyword evidence="3" id="KW-1185">Reference proteome</keyword>
<proteinExistence type="predicted"/>
<feature type="region of interest" description="Disordered" evidence="1">
    <location>
        <begin position="410"/>
        <end position="430"/>
    </location>
</feature>
<dbReference type="RefSeq" id="WP_307240455.1">
    <property type="nucleotide sequence ID" value="NZ_JAUSUZ010000001.1"/>
</dbReference>
<dbReference type="AlphaFoldDB" id="A0AAE4AXB7"/>
<dbReference type="EMBL" id="JAUSUZ010000001">
    <property type="protein sequence ID" value="MDQ0366840.1"/>
    <property type="molecule type" value="Genomic_DNA"/>
</dbReference>
<protein>
    <submittedName>
        <fullName evidence="2">Uncharacterized protein</fullName>
    </submittedName>
</protein>
<accession>A0AAE4AXB7</accession>